<proteinExistence type="predicted"/>
<gene>
    <name evidence="1" type="ORF">QTH91_07170</name>
</gene>
<evidence type="ECO:0000313" key="1">
    <source>
        <dbReference type="EMBL" id="MDM0044255.1"/>
    </source>
</evidence>
<accession>A0ABT7N8Q9</accession>
<keyword evidence="2" id="KW-1185">Reference proteome</keyword>
<dbReference type="InterPro" id="IPR013078">
    <property type="entry name" value="His_Pase_superF_clade-1"/>
</dbReference>
<dbReference type="InterPro" id="IPR029033">
    <property type="entry name" value="His_PPase_superfam"/>
</dbReference>
<dbReference type="EMBL" id="JASZYV010000001">
    <property type="protein sequence ID" value="MDM0044255.1"/>
    <property type="molecule type" value="Genomic_DNA"/>
</dbReference>
<dbReference type="SMART" id="SM00855">
    <property type="entry name" value="PGAM"/>
    <property type="match status" value="1"/>
</dbReference>
<dbReference type="RefSeq" id="WP_286659304.1">
    <property type="nucleotide sequence ID" value="NZ_JASZYV010000001.1"/>
</dbReference>
<dbReference type="Gene3D" id="3.40.50.1240">
    <property type="entry name" value="Phosphoglycerate mutase-like"/>
    <property type="match status" value="1"/>
</dbReference>
<evidence type="ECO:0000313" key="2">
    <source>
        <dbReference type="Proteomes" id="UP001174908"/>
    </source>
</evidence>
<protein>
    <submittedName>
        <fullName evidence="1">Histidine phosphatase family protein</fullName>
    </submittedName>
</protein>
<name>A0ABT7N8Q9_9BURK</name>
<dbReference type="Proteomes" id="UP001174908">
    <property type="component" value="Unassembled WGS sequence"/>
</dbReference>
<sequence length="190" mass="20570">MSLSLLRHGPVDGAAGLCYGRSDVAALVQPTQEIAERIAPGLSPDLDLIASPRARCLLLAHALQALRPDLRLRIDPRIAEMDFGTWEGRPWADVPRLDFDAWMNDFGHARAGGSGESTGIFMARVAQAHDDWRASGRPALWVTHAGVMRAVLLLQAGKRHVEQASEWPSQSIGWGDLMAFGGGFPQRGSA</sequence>
<comment type="caution">
    <text evidence="1">The sequence shown here is derived from an EMBL/GenBank/DDBJ whole genome shotgun (WGS) entry which is preliminary data.</text>
</comment>
<dbReference type="SUPFAM" id="SSF53254">
    <property type="entry name" value="Phosphoglycerate mutase-like"/>
    <property type="match status" value="1"/>
</dbReference>
<dbReference type="Pfam" id="PF00300">
    <property type="entry name" value="His_Phos_1"/>
    <property type="match status" value="1"/>
</dbReference>
<reference evidence="1" key="1">
    <citation type="submission" date="2023-06" db="EMBL/GenBank/DDBJ databases">
        <authorList>
            <person name="Jiang Y."/>
            <person name="Liu Q."/>
        </authorList>
    </citation>
    <scope>NUCLEOTIDE SEQUENCE</scope>
    <source>
        <strain evidence="1">CGMCC 1.12089</strain>
    </source>
</reference>
<organism evidence="1 2">
    <name type="scientific">Variovorax dokdonensis</name>
    <dbReference type="NCBI Taxonomy" id="344883"/>
    <lineage>
        <taxon>Bacteria</taxon>
        <taxon>Pseudomonadati</taxon>
        <taxon>Pseudomonadota</taxon>
        <taxon>Betaproteobacteria</taxon>
        <taxon>Burkholderiales</taxon>
        <taxon>Comamonadaceae</taxon>
        <taxon>Variovorax</taxon>
    </lineage>
</organism>